<keyword evidence="11" id="KW-0675">Receptor</keyword>
<evidence type="ECO:0000256" key="1">
    <source>
        <dbReference type="ARBA" id="ARBA00004571"/>
    </source>
</evidence>
<evidence type="ECO:0000256" key="9">
    <source>
        <dbReference type="SAM" id="SignalP"/>
    </source>
</evidence>
<feature type="chain" id="PRO_5015399190" evidence="9">
    <location>
        <begin position="26"/>
        <end position="648"/>
    </location>
</feature>
<dbReference type="RefSeq" id="WP_245882233.1">
    <property type="nucleotide sequence ID" value="NZ_PVTE01000004.1"/>
</dbReference>
<dbReference type="InterPro" id="IPR012910">
    <property type="entry name" value="Plug_dom"/>
</dbReference>
<keyword evidence="6 8" id="KW-0472">Membrane</keyword>
<organism evidence="11 12">
    <name type="scientific">Spirosoma oryzae</name>
    <dbReference type="NCBI Taxonomy" id="1469603"/>
    <lineage>
        <taxon>Bacteria</taxon>
        <taxon>Pseudomonadati</taxon>
        <taxon>Bacteroidota</taxon>
        <taxon>Cytophagia</taxon>
        <taxon>Cytophagales</taxon>
        <taxon>Cytophagaceae</taxon>
        <taxon>Spirosoma</taxon>
    </lineage>
</organism>
<evidence type="ECO:0000256" key="4">
    <source>
        <dbReference type="ARBA" id="ARBA00022692"/>
    </source>
</evidence>
<dbReference type="AlphaFoldDB" id="A0A2T0TBH1"/>
<dbReference type="Gene3D" id="2.170.130.10">
    <property type="entry name" value="TonB-dependent receptor, plug domain"/>
    <property type="match status" value="1"/>
</dbReference>
<keyword evidence="2 8" id="KW-0813">Transport</keyword>
<feature type="signal peptide" evidence="9">
    <location>
        <begin position="1"/>
        <end position="25"/>
    </location>
</feature>
<reference evidence="11 12" key="1">
    <citation type="submission" date="2018-03" db="EMBL/GenBank/DDBJ databases">
        <title>Genomic Encyclopedia of Archaeal and Bacterial Type Strains, Phase II (KMG-II): from individual species to whole genera.</title>
        <authorList>
            <person name="Goeker M."/>
        </authorList>
    </citation>
    <scope>NUCLEOTIDE SEQUENCE [LARGE SCALE GENOMIC DNA]</scope>
    <source>
        <strain evidence="11 12">DSM 28354</strain>
    </source>
</reference>
<evidence type="ECO:0000256" key="8">
    <source>
        <dbReference type="PROSITE-ProRule" id="PRU01360"/>
    </source>
</evidence>
<dbReference type="Gene3D" id="2.40.170.20">
    <property type="entry name" value="TonB-dependent receptor, beta-barrel domain"/>
    <property type="match status" value="1"/>
</dbReference>
<protein>
    <submittedName>
        <fullName evidence="11">Iron complex outermembrane receptor protein</fullName>
    </submittedName>
</protein>
<dbReference type="Proteomes" id="UP000238375">
    <property type="component" value="Unassembled WGS sequence"/>
</dbReference>
<proteinExistence type="inferred from homology"/>
<comment type="subcellular location">
    <subcellularLocation>
        <location evidence="1 8">Cell outer membrane</location>
        <topology evidence="1 8">Multi-pass membrane protein</topology>
    </subcellularLocation>
</comment>
<name>A0A2T0TBH1_9BACT</name>
<comment type="caution">
    <text evidence="11">The sequence shown here is derived from an EMBL/GenBank/DDBJ whole genome shotgun (WGS) entry which is preliminary data.</text>
</comment>
<evidence type="ECO:0000313" key="11">
    <source>
        <dbReference type="EMBL" id="PRY42994.1"/>
    </source>
</evidence>
<evidence type="ECO:0000256" key="3">
    <source>
        <dbReference type="ARBA" id="ARBA00022452"/>
    </source>
</evidence>
<evidence type="ECO:0000256" key="6">
    <source>
        <dbReference type="ARBA" id="ARBA00023136"/>
    </source>
</evidence>
<keyword evidence="3 8" id="KW-1134">Transmembrane beta strand</keyword>
<keyword evidence="7 8" id="KW-0998">Cell outer membrane</keyword>
<evidence type="ECO:0000313" key="12">
    <source>
        <dbReference type="Proteomes" id="UP000238375"/>
    </source>
</evidence>
<evidence type="ECO:0000256" key="2">
    <source>
        <dbReference type="ARBA" id="ARBA00022448"/>
    </source>
</evidence>
<keyword evidence="5 9" id="KW-0732">Signal</keyword>
<evidence type="ECO:0000256" key="7">
    <source>
        <dbReference type="ARBA" id="ARBA00023237"/>
    </source>
</evidence>
<dbReference type="PANTHER" id="PTHR30069:SF29">
    <property type="entry name" value="HEMOGLOBIN AND HEMOGLOBIN-HAPTOGLOBIN-BINDING PROTEIN 1-RELATED"/>
    <property type="match status" value="1"/>
</dbReference>
<dbReference type="Pfam" id="PF07715">
    <property type="entry name" value="Plug"/>
    <property type="match status" value="1"/>
</dbReference>
<dbReference type="PROSITE" id="PS52016">
    <property type="entry name" value="TONB_DEPENDENT_REC_3"/>
    <property type="match status" value="1"/>
</dbReference>
<dbReference type="InterPro" id="IPR039426">
    <property type="entry name" value="TonB-dep_rcpt-like"/>
</dbReference>
<dbReference type="EMBL" id="PVTE01000004">
    <property type="protein sequence ID" value="PRY42994.1"/>
    <property type="molecule type" value="Genomic_DNA"/>
</dbReference>
<dbReference type="SUPFAM" id="SSF56935">
    <property type="entry name" value="Porins"/>
    <property type="match status" value="1"/>
</dbReference>
<keyword evidence="12" id="KW-1185">Reference proteome</keyword>
<sequence length="648" mass="71993">MKTHGGFLGAIGLSLLAGWSVGALAQTTTSVSDSAVSLSAVTVRAIAPERFLAGQKLQRIDSTTLLQFRFSTITDLLTYNTPLAFRSYGPGQLATVAFRGTSANHTAVLWNGININQPNLGQTDFSTVPVAGFDKLAVQYGSGASAIGSDAVGGSILLGSQADWQTRLGVTVGQQLASFRNKQTQLGLRYSSAPGAAWQVSGRTYLYRSQLNNDYPYREFRNYFVDQATTAQRGLVQDLYVQHRNGRQLSVNAWLTDNDLILSPQDTVARERTRTQSSRLLTTYAAGTMTMRLGWIRDLMDYAKSDFTNPSHTETDRFIGRVEREFRLWPGLSRVTVNLRTGGEWSHYRTRTDGYGGQLITENRQDVYALLRLQTERWLVSANIRQAFVTRFNPPLTPSLGAEYKLMQRAQTTLTAKASIGRSYRVPTLNERYWVELGDPNLKPESGVNLEGGLALTSALTPTLTLTTDLTAYRNRVDNWVLWNPATDYHVENLQLVVARGGELASTLTYTQAGWQAGVRLGYALTRTSQERAYDRYARDVLGKQLPYVPVHTGTLNAWVQRGRSRLSVQMQTSSRRYITADNTQYFRGVLLANLLAETQIRVAKAAFRLQGQVNNLFDALFISVRRNAMPGRSVAINVLFSLPANHP</sequence>
<keyword evidence="4 8" id="KW-0812">Transmembrane</keyword>
<dbReference type="PANTHER" id="PTHR30069">
    <property type="entry name" value="TONB-DEPENDENT OUTER MEMBRANE RECEPTOR"/>
    <property type="match status" value="1"/>
</dbReference>
<evidence type="ECO:0000259" key="10">
    <source>
        <dbReference type="Pfam" id="PF07715"/>
    </source>
</evidence>
<dbReference type="InterPro" id="IPR036942">
    <property type="entry name" value="Beta-barrel_TonB_sf"/>
</dbReference>
<accession>A0A2T0TBH1</accession>
<comment type="similarity">
    <text evidence="8">Belongs to the TonB-dependent receptor family.</text>
</comment>
<dbReference type="GO" id="GO:0044718">
    <property type="term" value="P:siderophore transmembrane transport"/>
    <property type="evidence" value="ECO:0007669"/>
    <property type="project" value="TreeGrafter"/>
</dbReference>
<dbReference type="InterPro" id="IPR037066">
    <property type="entry name" value="Plug_dom_sf"/>
</dbReference>
<dbReference type="GO" id="GO:0009279">
    <property type="term" value="C:cell outer membrane"/>
    <property type="evidence" value="ECO:0007669"/>
    <property type="project" value="UniProtKB-SubCell"/>
</dbReference>
<evidence type="ECO:0000256" key="5">
    <source>
        <dbReference type="ARBA" id="ARBA00022729"/>
    </source>
</evidence>
<dbReference type="GO" id="GO:0015344">
    <property type="term" value="F:siderophore uptake transmembrane transporter activity"/>
    <property type="evidence" value="ECO:0007669"/>
    <property type="project" value="TreeGrafter"/>
</dbReference>
<gene>
    <name evidence="11" type="ORF">CLV58_104124</name>
</gene>
<feature type="domain" description="TonB-dependent receptor plug" evidence="10">
    <location>
        <begin position="56"/>
        <end position="154"/>
    </location>
</feature>